<keyword evidence="9" id="KW-1185">Reference proteome</keyword>
<dbReference type="AlphaFoldDB" id="A0A8I0KLP3"/>
<dbReference type="GO" id="GO:0016020">
    <property type="term" value="C:membrane"/>
    <property type="evidence" value="ECO:0007669"/>
    <property type="project" value="UniProtKB-SubCell"/>
</dbReference>
<proteinExistence type="predicted"/>
<evidence type="ECO:0000256" key="1">
    <source>
        <dbReference type="ARBA" id="ARBA00004141"/>
    </source>
</evidence>
<dbReference type="Proteomes" id="UP000587211">
    <property type="component" value="Unassembled WGS sequence"/>
</dbReference>
<feature type="transmembrane region" description="Helical" evidence="5">
    <location>
        <begin position="78"/>
        <end position="95"/>
    </location>
</feature>
<evidence type="ECO:0000313" key="10">
    <source>
        <dbReference type="Proteomes" id="UP000659061"/>
    </source>
</evidence>
<evidence type="ECO:0000256" key="2">
    <source>
        <dbReference type="ARBA" id="ARBA00022692"/>
    </source>
</evidence>
<keyword evidence="2 5" id="KW-0812">Transmembrane</keyword>
<comment type="subcellular location">
    <subcellularLocation>
        <location evidence="1">Membrane</location>
        <topology evidence="1">Multi-pass membrane protein</topology>
    </subcellularLocation>
</comment>
<keyword evidence="4 5" id="KW-0472">Membrane</keyword>
<dbReference type="Proteomes" id="UP000659061">
    <property type="component" value="Unassembled WGS sequence"/>
</dbReference>
<evidence type="ECO:0000256" key="3">
    <source>
        <dbReference type="ARBA" id="ARBA00022989"/>
    </source>
</evidence>
<evidence type="ECO:0000313" key="9">
    <source>
        <dbReference type="Proteomes" id="UP000587211"/>
    </source>
</evidence>
<feature type="transmembrane region" description="Helical" evidence="5">
    <location>
        <begin position="101"/>
        <end position="121"/>
    </location>
</feature>
<reference evidence="8 9" key="1">
    <citation type="submission" date="2020-07" db="EMBL/GenBank/DDBJ databases">
        <title>Sequencing the genomes of 1000 actinobacteria strains.</title>
        <authorList>
            <person name="Klenk H.-P."/>
        </authorList>
    </citation>
    <scope>NUCLEOTIDE SEQUENCE [LARGE SCALE GENOMIC DNA]</scope>
    <source>
        <strain evidence="8 9">DSM 19087</strain>
    </source>
</reference>
<evidence type="ECO:0000313" key="8">
    <source>
        <dbReference type="EMBL" id="NYI37254.1"/>
    </source>
</evidence>
<feature type="transmembrane region" description="Helical" evidence="5">
    <location>
        <begin position="152"/>
        <end position="171"/>
    </location>
</feature>
<reference evidence="7" key="2">
    <citation type="submission" date="2020-09" db="EMBL/GenBank/DDBJ databases">
        <title>Novel species in genus Aeromicrobium.</title>
        <authorList>
            <person name="Zhang G."/>
        </authorList>
    </citation>
    <scope>NUCLEOTIDE SEQUENCE</scope>
    <source>
        <strain evidence="7">SSW1-57</strain>
    </source>
</reference>
<keyword evidence="3 5" id="KW-1133">Transmembrane helix</keyword>
<dbReference type="Pfam" id="PF13515">
    <property type="entry name" value="FUSC_2"/>
    <property type="match status" value="1"/>
</dbReference>
<dbReference type="RefSeq" id="WP_179423578.1">
    <property type="nucleotide sequence ID" value="NZ_BAAAMP010000002.1"/>
</dbReference>
<comment type="caution">
    <text evidence="7">The sequence shown here is derived from an EMBL/GenBank/DDBJ whole genome shotgun (WGS) entry which is preliminary data.</text>
</comment>
<evidence type="ECO:0000256" key="5">
    <source>
        <dbReference type="SAM" id="Phobius"/>
    </source>
</evidence>
<feature type="transmembrane region" description="Helical" evidence="5">
    <location>
        <begin position="27"/>
        <end position="44"/>
    </location>
</feature>
<dbReference type="InterPro" id="IPR049453">
    <property type="entry name" value="Memb_transporter_dom"/>
</dbReference>
<dbReference type="EMBL" id="JACWMT010000001">
    <property type="protein sequence ID" value="MBD1268839.1"/>
    <property type="molecule type" value="Genomic_DNA"/>
</dbReference>
<evidence type="ECO:0000256" key="4">
    <source>
        <dbReference type="ARBA" id="ARBA00023136"/>
    </source>
</evidence>
<feature type="transmembrane region" description="Helical" evidence="5">
    <location>
        <begin position="50"/>
        <end position="66"/>
    </location>
</feature>
<feature type="transmembrane region" description="Helical" evidence="5">
    <location>
        <begin position="291"/>
        <end position="309"/>
    </location>
</feature>
<sequence length="350" mass="35826">MPSSDSPLRRSWRSLTEFAPHGHAHWIALRAGVSFGVPLLLLWAIDRLDLALPATFGAFTALYGRANAYRSRAAMQTSAATVLVAAVALGTTLAAADTGPWVLVVALTATGAVATLASIAWSWHPPGALFPVFAVGATSSTGAAASEVLPHVAVAAATAVLALVVGTLGALTPSRRRPRSAWDAPLHRALHSPRTLEEVARVALVVGAAGASAVALDLGHAYWAAVGGAAVASGPSTGHQVLRGLHRAVGTTVGVVVAGGLLALEPNPLATILVVIVLQVIAELLVGRNYAVALVAITPCALLMVSLGSDAPASTLVFDRVVDTVLGVLVGLAIVLGWDRWFTARRRGSR</sequence>
<gene>
    <name evidence="8" type="ORF">BJ975_000629</name>
    <name evidence="7" type="ORF">IDH50_01195</name>
</gene>
<feature type="domain" description="Integral membrane bound transporter" evidence="6">
    <location>
        <begin position="211"/>
        <end position="334"/>
    </location>
</feature>
<name>A0A8I0KLP3_9ACTN</name>
<protein>
    <submittedName>
        <fullName evidence="7">FUSC family protein</fullName>
    </submittedName>
</protein>
<organism evidence="7 10">
    <name type="scientific">Aeromicrobium tamlense</name>
    <dbReference type="NCBI Taxonomy" id="375541"/>
    <lineage>
        <taxon>Bacteria</taxon>
        <taxon>Bacillati</taxon>
        <taxon>Actinomycetota</taxon>
        <taxon>Actinomycetes</taxon>
        <taxon>Propionibacteriales</taxon>
        <taxon>Nocardioidaceae</taxon>
        <taxon>Aeromicrobium</taxon>
    </lineage>
</organism>
<accession>A0A8I0KLP3</accession>
<feature type="transmembrane region" description="Helical" evidence="5">
    <location>
        <begin position="321"/>
        <end position="342"/>
    </location>
</feature>
<dbReference type="EMBL" id="JACBZN010000001">
    <property type="protein sequence ID" value="NYI37254.1"/>
    <property type="molecule type" value="Genomic_DNA"/>
</dbReference>
<evidence type="ECO:0000313" key="7">
    <source>
        <dbReference type="EMBL" id="MBD1268839.1"/>
    </source>
</evidence>
<evidence type="ECO:0000259" key="6">
    <source>
        <dbReference type="Pfam" id="PF13515"/>
    </source>
</evidence>